<evidence type="ECO:0000256" key="9">
    <source>
        <dbReference type="ARBA" id="ARBA00023026"/>
    </source>
</evidence>
<comment type="similarity">
    <text evidence="2 11">Belongs to the Arg-specific ADP-ribosyltransferase family.</text>
</comment>
<evidence type="ECO:0000256" key="1">
    <source>
        <dbReference type="ARBA" id="ARBA00004613"/>
    </source>
</evidence>
<evidence type="ECO:0000256" key="6">
    <source>
        <dbReference type="ARBA" id="ARBA00022679"/>
    </source>
</evidence>
<dbReference type="PANTHER" id="PTHR10339:SF25">
    <property type="entry name" value="SECRETED EXOENZYME S"/>
    <property type="match status" value="1"/>
</dbReference>
<dbReference type="GO" id="GO:0016779">
    <property type="term" value="F:nucleotidyltransferase activity"/>
    <property type="evidence" value="ECO:0007669"/>
    <property type="project" value="UniProtKB-KW"/>
</dbReference>
<dbReference type="Gene3D" id="3.90.176.10">
    <property type="entry name" value="Toxin ADP-ribosyltransferase, Chain A, domain 1"/>
    <property type="match status" value="1"/>
</dbReference>
<dbReference type="GO" id="GO:0090729">
    <property type="term" value="F:toxin activity"/>
    <property type="evidence" value="ECO:0007669"/>
    <property type="project" value="UniProtKB-KW"/>
</dbReference>
<feature type="transmembrane region" description="Helical" evidence="12">
    <location>
        <begin position="15"/>
        <end position="37"/>
    </location>
</feature>
<keyword evidence="13" id="KW-1185">Reference proteome</keyword>
<feature type="transmembrane region" description="Helical" evidence="12">
    <location>
        <begin position="271"/>
        <end position="292"/>
    </location>
</feature>
<evidence type="ECO:0000256" key="5">
    <source>
        <dbReference type="ARBA" id="ARBA00022676"/>
    </source>
</evidence>
<keyword evidence="3" id="KW-0964">Secreted</keyword>
<protein>
    <recommendedName>
        <fullName evidence="11">NAD(P)(+)--arginine ADP-ribosyltransferase</fullName>
        <ecNumber evidence="11">2.4.2.31</ecNumber>
    </recommendedName>
    <alternativeName>
        <fullName evidence="11">Mono(ADP-ribosyl)transferase</fullName>
    </alternativeName>
</protein>
<evidence type="ECO:0000256" key="4">
    <source>
        <dbReference type="ARBA" id="ARBA00022656"/>
    </source>
</evidence>
<keyword evidence="8 11" id="KW-0521">NADP</keyword>
<evidence type="ECO:0000256" key="2">
    <source>
        <dbReference type="ARBA" id="ARBA00009558"/>
    </source>
</evidence>
<keyword evidence="4" id="KW-0800">Toxin</keyword>
<dbReference type="GO" id="GO:0003950">
    <property type="term" value="F:NAD+ poly-ADP-ribosyltransferase activity"/>
    <property type="evidence" value="ECO:0007669"/>
    <property type="project" value="TreeGrafter"/>
</dbReference>
<evidence type="ECO:0000256" key="8">
    <source>
        <dbReference type="ARBA" id="ARBA00022857"/>
    </source>
</evidence>
<name>A0A6P7II31_9TELE</name>
<evidence type="ECO:0000313" key="15">
    <source>
        <dbReference type="RefSeq" id="XP_028262592.1"/>
    </source>
</evidence>
<comment type="catalytic activity">
    <reaction evidence="10 11">
        <text>L-arginyl-[protein] + NAD(+) = N(omega)-(ADP-D-ribosyl)-L-arginyl-[protein] + nicotinamide + H(+)</text>
        <dbReference type="Rhea" id="RHEA:19149"/>
        <dbReference type="Rhea" id="RHEA-COMP:10532"/>
        <dbReference type="Rhea" id="RHEA-COMP:15087"/>
        <dbReference type="ChEBI" id="CHEBI:15378"/>
        <dbReference type="ChEBI" id="CHEBI:17154"/>
        <dbReference type="ChEBI" id="CHEBI:29965"/>
        <dbReference type="ChEBI" id="CHEBI:57540"/>
        <dbReference type="ChEBI" id="CHEBI:142554"/>
        <dbReference type="EC" id="2.4.2.31"/>
    </reaction>
</comment>
<keyword evidence="7" id="KW-0548">Nucleotidyltransferase</keyword>
<keyword evidence="5 11" id="KW-0328">Glycosyltransferase</keyword>
<dbReference type="PANTHER" id="PTHR10339">
    <property type="entry name" value="ADP-RIBOSYLTRANSFERASE"/>
    <property type="match status" value="1"/>
</dbReference>
<dbReference type="GeneID" id="114436498"/>
<dbReference type="RefSeq" id="XP_028262592.1">
    <property type="nucleotide sequence ID" value="XM_028406791.1"/>
</dbReference>
<keyword evidence="12" id="KW-0472">Membrane</keyword>
<dbReference type="Pfam" id="PF01129">
    <property type="entry name" value="ART"/>
    <property type="match status" value="1"/>
</dbReference>
<evidence type="ECO:0000256" key="3">
    <source>
        <dbReference type="ARBA" id="ARBA00022525"/>
    </source>
</evidence>
<dbReference type="SUPFAM" id="SSF56399">
    <property type="entry name" value="ADP-ribosylation"/>
    <property type="match status" value="1"/>
</dbReference>
<keyword evidence="12" id="KW-0812">Transmembrane</keyword>
<dbReference type="Proteomes" id="UP000515145">
    <property type="component" value="Chromosome 1"/>
</dbReference>
<accession>A0A6P7II31</accession>
<dbReference type="RefSeq" id="XP_028262583.1">
    <property type="nucleotide sequence ID" value="XM_028406782.1"/>
</dbReference>
<evidence type="ECO:0000313" key="14">
    <source>
        <dbReference type="RefSeq" id="XP_028262583.1"/>
    </source>
</evidence>
<dbReference type="AlphaFoldDB" id="A0A6P7II31"/>
<evidence type="ECO:0000313" key="13">
    <source>
        <dbReference type="Proteomes" id="UP000515145"/>
    </source>
</evidence>
<sequence>MFVWMKQVYQRKSSVCVMALLILSLGLLTFVIFYLAALTRKSSNQHDHSDNMLDNCKSGITVITDKTKMERWDTFSANFNQAWSNAQQSVTEPVHSYMDKQHSFALYMYTNTVLPRANQDFKSGEKTNDRKKTSESCSAFSTLSEALQILKHSQVTCLSTNYSTETLLPLNISNKQVRFSTFVLGSDELNSTRNSSCFHIYSCFGADVTQYSALKLNQVLIPPYEAFKVTEVQTDTDRCKVLYRLRSNQDCVYDKESNVLHPISVSPPGKFWVIFAVSLFLIVSVVLMCITAKMYFNSTVNSALNLHSSAEIPTLWPVLG</sequence>
<dbReference type="InterPro" id="IPR050999">
    <property type="entry name" value="ADP-ribosyltransferase_ARG"/>
</dbReference>
<reference evidence="14 15" key="1">
    <citation type="submission" date="2025-04" db="UniProtKB">
        <authorList>
            <consortium name="RefSeq"/>
        </authorList>
    </citation>
    <scope>IDENTIFICATION</scope>
</reference>
<dbReference type="GO" id="GO:0106274">
    <property type="term" value="F:NAD+-protein-arginine ADP-ribosyltransferase activity"/>
    <property type="evidence" value="ECO:0007669"/>
    <property type="project" value="UniProtKB-EC"/>
</dbReference>
<comment type="subcellular location">
    <subcellularLocation>
        <location evidence="1">Secreted</location>
    </subcellularLocation>
</comment>
<keyword evidence="6 11" id="KW-0808">Transferase</keyword>
<evidence type="ECO:0000256" key="12">
    <source>
        <dbReference type="SAM" id="Phobius"/>
    </source>
</evidence>
<organism evidence="13 15">
    <name type="scientific">Parambassis ranga</name>
    <name type="common">Indian glassy fish</name>
    <dbReference type="NCBI Taxonomy" id="210632"/>
    <lineage>
        <taxon>Eukaryota</taxon>
        <taxon>Metazoa</taxon>
        <taxon>Chordata</taxon>
        <taxon>Craniata</taxon>
        <taxon>Vertebrata</taxon>
        <taxon>Euteleostomi</taxon>
        <taxon>Actinopterygii</taxon>
        <taxon>Neopterygii</taxon>
        <taxon>Teleostei</taxon>
        <taxon>Neoteleostei</taxon>
        <taxon>Acanthomorphata</taxon>
        <taxon>Ovalentaria</taxon>
        <taxon>Ambassidae</taxon>
        <taxon>Parambassis</taxon>
    </lineage>
</organism>
<evidence type="ECO:0000256" key="10">
    <source>
        <dbReference type="ARBA" id="ARBA00047597"/>
    </source>
</evidence>
<dbReference type="InterPro" id="IPR000768">
    <property type="entry name" value="ART"/>
</dbReference>
<dbReference type="OrthoDB" id="423533at2759"/>
<evidence type="ECO:0000256" key="11">
    <source>
        <dbReference type="RuleBase" id="RU361228"/>
    </source>
</evidence>
<gene>
    <name evidence="14 15" type="primary">LOC114436498</name>
</gene>
<keyword evidence="11" id="KW-0520">NAD</keyword>
<dbReference type="EC" id="2.4.2.31" evidence="11"/>
<keyword evidence="9" id="KW-0843">Virulence</keyword>
<keyword evidence="12" id="KW-1133">Transmembrane helix</keyword>
<dbReference type="GO" id="GO:0005576">
    <property type="term" value="C:extracellular region"/>
    <property type="evidence" value="ECO:0007669"/>
    <property type="project" value="UniProtKB-SubCell"/>
</dbReference>
<evidence type="ECO:0000256" key="7">
    <source>
        <dbReference type="ARBA" id="ARBA00022695"/>
    </source>
</evidence>
<proteinExistence type="inferred from homology"/>